<evidence type="ECO:0000313" key="4">
    <source>
        <dbReference type="Proteomes" id="UP000032900"/>
    </source>
</evidence>
<sequence>MKRIEFIDQLKALSIFLIVYGHNDYTSDFSEYLSSFRLPLFFILSGFVRKDKSTLDFGAFIQKLGRRLLLPYFLLSLLLYVIWLFVGRHYGEGGTYSPVTNFIGIFYSQGGPQYMDWGIPMWFLTALFCVLLVDFFVARLQRIWQPFVSLLVGLSGYFYFRMVGIHLPWSLDVAWWFIPFILQEDGLRKNGLLTDYQD</sequence>
<dbReference type="InterPro" id="IPR002656">
    <property type="entry name" value="Acyl_transf_3_dom"/>
</dbReference>
<evidence type="ECO:0000259" key="2">
    <source>
        <dbReference type="Pfam" id="PF01757"/>
    </source>
</evidence>
<feature type="transmembrane region" description="Helical" evidence="1">
    <location>
        <begin position="143"/>
        <end position="160"/>
    </location>
</feature>
<dbReference type="Proteomes" id="UP000032900">
    <property type="component" value="Unassembled WGS sequence"/>
</dbReference>
<keyword evidence="1" id="KW-1133">Transmembrane helix</keyword>
<feature type="domain" description="Acyltransferase 3" evidence="2">
    <location>
        <begin position="5"/>
        <end position="180"/>
    </location>
</feature>
<dbReference type="GO" id="GO:0016747">
    <property type="term" value="F:acyltransferase activity, transferring groups other than amino-acyl groups"/>
    <property type="evidence" value="ECO:0007669"/>
    <property type="project" value="InterPro"/>
</dbReference>
<gene>
    <name evidence="3" type="ORF">JCM15548_11354</name>
</gene>
<keyword evidence="3" id="KW-0808">Transferase</keyword>
<dbReference type="EMBL" id="BAZW01000007">
    <property type="protein sequence ID" value="GAO29189.1"/>
    <property type="molecule type" value="Genomic_DNA"/>
</dbReference>
<reference evidence="3 4" key="1">
    <citation type="journal article" date="2015" name="Microbes Environ.">
        <title>Distribution and evolution of nitrogen fixation genes in the phylum bacteroidetes.</title>
        <authorList>
            <person name="Inoue J."/>
            <person name="Oshima K."/>
            <person name="Suda W."/>
            <person name="Sakamoto M."/>
            <person name="Iino T."/>
            <person name="Noda S."/>
            <person name="Hongoh Y."/>
            <person name="Hattori M."/>
            <person name="Ohkuma M."/>
        </authorList>
    </citation>
    <scope>NUCLEOTIDE SEQUENCE [LARGE SCALE GENOMIC DNA]</scope>
    <source>
        <strain evidence="3">JCM 15548</strain>
    </source>
</reference>
<dbReference type="AlphaFoldDB" id="A0A0E9LVB0"/>
<keyword evidence="1" id="KW-0812">Transmembrane</keyword>
<dbReference type="PANTHER" id="PTHR37312">
    <property type="entry name" value="MEMBRANE-BOUND ACYLTRANSFERASE YKRP-RELATED"/>
    <property type="match status" value="1"/>
</dbReference>
<dbReference type="OrthoDB" id="9816048at2"/>
<evidence type="ECO:0000313" key="3">
    <source>
        <dbReference type="EMBL" id="GAO29189.1"/>
    </source>
</evidence>
<organism evidence="3 4">
    <name type="scientific">Geofilum rubicundum JCM 15548</name>
    <dbReference type="NCBI Taxonomy" id="1236989"/>
    <lineage>
        <taxon>Bacteria</taxon>
        <taxon>Pseudomonadati</taxon>
        <taxon>Bacteroidota</taxon>
        <taxon>Bacteroidia</taxon>
        <taxon>Marinilabiliales</taxon>
        <taxon>Marinilabiliaceae</taxon>
        <taxon>Geofilum</taxon>
    </lineage>
</organism>
<proteinExistence type="predicted"/>
<keyword evidence="1" id="KW-0472">Membrane</keyword>
<feature type="transmembrane region" description="Helical" evidence="1">
    <location>
        <begin position="69"/>
        <end position="86"/>
    </location>
</feature>
<dbReference type="PANTHER" id="PTHR37312:SF1">
    <property type="entry name" value="MEMBRANE-BOUND ACYLTRANSFERASE YKRP-RELATED"/>
    <property type="match status" value="1"/>
</dbReference>
<feature type="transmembrane region" description="Helical" evidence="1">
    <location>
        <begin position="117"/>
        <end position="136"/>
    </location>
</feature>
<protein>
    <submittedName>
        <fullName evidence="3">O-acetyl transferase</fullName>
    </submittedName>
</protein>
<keyword evidence="4" id="KW-1185">Reference proteome</keyword>
<name>A0A0E9LVB0_9BACT</name>
<comment type="caution">
    <text evidence="3">The sequence shown here is derived from an EMBL/GenBank/DDBJ whole genome shotgun (WGS) entry which is preliminary data.</text>
</comment>
<dbReference type="InterPro" id="IPR052734">
    <property type="entry name" value="Nod_factor_acetyltransferase"/>
</dbReference>
<evidence type="ECO:0000256" key="1">
    <source>
        <dbReference type="SAM" id="Phobius"/>
    </source>
</evidence>
<accession>A0A0E9LVB0</accession>
<dbReference type="RefSeq" id="WP_062123177.1">
    <property type="nucleotide sequence ID" value="NZ_BAZW01000007.1"/>
</dbReference>
<dbReference type="STRING" id="1236989.JCM15548_11354"/>
<dbReference type="Pfam" id="PF01757">
    <property type="entry name" value="Acyl_transf_3"/>
    <property type="match status" value="1"/>
</dbReference>